<accession>A0A238KE98</accession>
<dbReference type="EMBL" id="FXYD01000004">
    <property type="protein sequence ID" value="SMX41143.1"/>
    <property type="molecule type" value="Genomic_DNA"/>
</dbReference>
<evidence type="ECO:0000259" key="2">
    <source>
        <dbReference type="Pfam" id="PF06904"/>
    </source>
</evidence>
<dbReference type="AlphaFoldDB" id="A0A238KE98"/>
<evidence type="ECO:0000313" key="4">
    <source>
        <dbReference type="Proteomes" id="UP000203464"/>
    </source>
</evidence>
<feature type="transmembrane region" description="Helical" evidence="1">
    <location>
        <begin position="23"/>
        <end position="49"/>
    </location>
</feature>
<dbReference type="Proteomes" id="UP000203464">
    <property type="component" value="Unassembled WGS sequence"/>
</dbReference>
<reference evidence="4" key="1">
    <citation type="submission" date="2017-05" db="EMBL/GenBank/DDBJ databases">
        <authorList>
            <person name="Rodrigo-Torres L."/>
            <person name="Arahal R. D."/>
            <person name="Lucena T."/>
        </authorList>
    </citation>
    <scope>NUCLEOTIDE SEQUENCE [LARGE SCALE GENOMIC DNA]</scope>
    <source>
        <strain evidence="4">CECT 8868</strain>
    </source>
</reference>
<keyword evidence="4" id="KW-1185">Reference proteome</keyword>
<sequence>MQSNEPDQEDSSGKPNGRKRRWVIFRSVGSALLTLMLIGGLTGVLLAFFHPDTPLPPQWNPTEPLAVAHPVTPLTSSKLRNALSDPEQCLVALTTAAQFSTMDSFEETENCHIRNRVAISTVGASRLDRIETSCATALRLAMWERHGVQPAAQEYLGSSATVLRQVGSYNCRPIRTSQGASSRWSTHATADAIDITGFDFADGRRIRLINDWNDGTEEAQFLRAVRDSACRWFATALGPDYNRLHADHFHLQARGWGTCR</sequence>
<keyword evidence="1" id="KW-0472">Membrane</keyword>
<evidence type="ECO:0000256" key="1">
    <source>
        <dbReference type="SAM" id="Phobius"/>
    </source>
</evidence>
<dbReference type="Pfam" id="PF06904">
    <property type="entry name" value="Extensin-like_C"/>
    <property type="match status" value="1"/>
</dbReference>
<keyword evidence="1" id="KW-1133">Transmembrane helix</keyword>
<proteinExistence type="predicted"/>
<organism evidence="3 4">
    <name type="scientific">Octadecabacter ascidiaceicola</name>
    <dbReference type="NCBI Taxonomy" id="1655543"/>
    <lineage>
        <taxon>Bacteria</taxon>
        <taxon>Pseudomonadati</taxon>
        <taxon>Pseudomonadota</taxon>
        <taxon>Alphaproteobacteria</taxon>
        <taxon>Rhodobacterales</taxon>
        <taxon>Roseobacteraceae</taxon>
        <taxon>Octadecabacter</taxon>
    </lineage>
</organism>
<keyword evidence="1" id="KW-0812">Transmembrane</keyword>
<name>A0A238KE98_9RHOB</name>
<gene>
    <name evidence="3" type="ORF">OCA8868_02410</name>
</gene>
<dbReference type="InterPro" id="IPR009683">
    <property type="entry name" value="Extensin-like_C"/>
</dbReference>
<evidence type="ECO:0000313" key="3">
    <source>
        <dbReference type="EMBL" id="SMX41143.1"/>
    </source>
</evidence>
<feature type="domain" description="Extensin-like C-terminal" evidence="2">
    <location>
        <begin position="88"/>
        <end position="260"/>
    </location>
</feature>
<protein>
    <recommendedName>
        <fullName evidence="2">Extensin-like C-terminal domain-containing protein</fullName>
    </recommendedName>
</protein>